<organism evidence="2">
    <name type="scientific">Zea mays</name>
    <name type="common">Maize</name>
    <dbReference type="NCBI Taxonomy" id="4577"/>
    <lineage>
        <taxon>Eukaryota</taxon>
        <taxon>Viridiplantae</taxon>
        <taxon>Streptophyta</taxon>
        <taxon>Embryophyta</taxon>
        <taxon>Tracheophyta</taxon>
        <taxon>Spermatophyta</taxon>
        <taxon>Magnoliopsida</taxon>
        <taxon>Liliopsida</taxon>
        <taxon>Poales</taxon>
        <taxon>Poaceae</taxon>
        <taxon>PACMAD clade</taxon>
        <taxon>Panicoideae</taxon>
        <taxon>Andropogonodae</taxon>
        <taxon>Andropogoneae</taxon>
        <taxon>Tripsacinae</taxon>
        <taxon>Zea</taxon>
    </lineage>
</organism>
<dbReference type="HOGENOM" id="CLU_1868117_0_0_1"/>
<evidence type="ECO:0000313" key="2">
    <source>
        <dbReference type="EMBL" id="ACN35065.1"/>
    </source>
</evidence>
<proteinExistence type="evidence at transcript level"/>
<dbReference type="AlphaFoldDB" id="C0PIP9"/>
<protein>
    <submittedName>
        <fullName evidence="2">Uncharacterized protein</fullName>
    </submittedName>
</protein>
<dbReference type="EMBL" id="BT068168">
    <property type="protein sequence ID" value="ACN35065.1"/>
    <property type="molecule type" value="mRNA"/>
</dbReference>
<name>C0PIP9_MAIZE</name>
<sequence>MTLLRRFPLPPSRSVALARSLDLFLVLRLGRFRRVSTPQQLRTKSLCLGAGALHSHALLAGHAGLQAGHSAGHMHGHSHTQLQTCNSRAPPHSRHLSRHKGKNKGLCVQQHNRVNFTTCTLAVRQLTARRCHHQVFL</sequence>
<evidence type="ECO:0000256" key="1">
    <source>
        <dbReference type="SAM" id="MobiDB-lite"/>
    </source>
</evidence>
<accession>C0PIP9</accession>
<reference evidence="2" key="1">
    <citation type="journal article" date="2009" name="PLoS Genet.">
        <title>Sequencing, mapping, and analysis of 27,455 maize full-length cDNAs.</title>
        <authorList>
            <person name="Soderlund C."/>
            <person name="Descour A."/>
            <person name="Kudrna D."/>
            <person name="Bomhoff M."/>
            <person name="Boyd L."/>
            <person name="Currie J."/>
            <person name="Angelova A."/>
            <person name="Collura K."/>
            <person name="Wissotski M."/>
            <person name="Ashley E."/>
            <person name="Morrow D."/>
            <person name="Fernandes J."/>
            <person name="Walbot V."/>
            <person name="Yu Y."/>
        </authorList>
    </citation>
    <scope>NUCLEOTIDE SEQUENCE</scope>
    <source>
        <strain evidence="2">B73</strain>
    </source>
</reference>
<feature type="region of interest" description="Disordered" evidence="1">
    <location>
        <begin position="69"/>
        <end position="99"/>
    </location>
</feature>